<comment type="caution">
    <text evidence="1">The sequence shown here is derived from an EMBL/GenBank/DDBJ whole genome shotgun (WGS) entry which is preliminary data.</text>
</comment>
<organism evidence="1 2">
    <name type="scientific">Streptomyces glebosus</name>
    <dbReference type="NCBI Taxonomy" id="249580"/>
    <lineage>
        <taxon>Bacteria</taxon>
        <taxon>Bacillati</taxon>
        <taxon>Actinomycetota</taxon>
        <taxon>Actinomycetes</taxon>
        <taxon>Kitasatosporales</taxon>
        <taxon>Streptomycetaceae</taxon>
        <taxon>Streptomyces</taxon>
    </lineage>
</organism>
<dbReference type="AlphaFoldDB" id="A0A640T1Y9"/>
<sequence length="116" mass="12298">MRPRCRRVRRLRARVARSVTHPRPCRETGSLLELERGPLVRTLANIDMSIQSRSGVTAVPAAAAPPAVVARPAADGSASAPAEKIRFTDATSRLIEAPAITTAPRLTTAVLPAAGR</sequence>
<dbReference type="Proteomes" id="UP000430079">
    <property type="component" value="Unassembled WGS sequence"/>
</dbReference>
<evidence type="ECO:0000313" key="1">
    <source>
        <dbReference type="EMBL" id="GFE17823.1"/>
    </source>
</evidence>
<name>A0A640T1Y9_9ACTN</name>
<gene>
    <name evidence="1" type="ORF">Sgleb_58700</name>
</gene>
<keyword evidence="2" id="KW-1185">Reference proteome</keyword>
<accession>A0A640T1Y9</accession>
<reference evidence="1 2" key="1">
    <citation type="submission" date="2019-12" db="EMBL/GenBank/DDBJ databases">
        <title>Whole genome shotgun sequence of Streptomyces hygroscopicus subsp. glebosus NBRC 13786.</title>
        <authorList>
            <person name="Ichikawa N."/>
            <person name="Kimura A."/>
            <person name="Kitahashi Y."/>
            <person name="Komaki H."/>
            <person name="Tamura T."/>
        </authorList>
    </citation>
    <scope>NUCLEOTIDE SEQUENCE [LARGE SCALE GENOMIC DNA]</scope>
    <source>
        <strain evidence="1 2">NBRC 13786</strain>
    </source>
</reference>
<dbReference type="EMBL" id="BLIO01000001">
    <property type="protein sequence ID" value="GFE17823.1"/>
    <property type="molecule type" value="Genomic_DNA"/>
</dbReference>
<proteinExistence type="predicted"/>
<protein>
    <submittedName>
        <fullName evidence="1">Uncharacterized protein</fullName>
    </submittedName>
</protein>
<evidence type="ECO:0000313" key="2">
    <source>
        <dbReference type="Proteomes" id="UP000430079"/>
    </source>
</evidence>